<dbReference type="Pfam" id="PF05707">
    <property type="entry name" value="Zot"/>
    <property type="match status" value="1"/>
</dbReference>
<name>A0ABY8XX34_9PSEU</name>
<evidence type="ECO:0000313" key="4">
    <source>
        <dbReference type="Proteomes" id="UP001227101"/>
    </source>
</evidence>
<dbReference type="InterPro" id="IPR027417">
    <property type="entry name" value="P-loop_NTPase"/>
</dbReference>
<keyword evidence="4" id="KW-1185">Reference proteome</keyword>
<keyword evidence="1" id="KW-0472">Membrane</keyword>
<gene>
    <name evidence="3" type="ORF">QP939_16900</name>
</gene>
<keyword evidence="1" id="KW-0812">Transmembrane</keyword>
<sequence>MNEHTEQTPAAGELATVHRLPVTQEQGEVIEGEIVTDEEYQRLTSQKARAIARYRGYGHDVVTAARTARNVVKHERTKTAFRHGIAYPTAGVKVVVTRWRDTHGANRYERQMRAAEAAGDQEMLRYWQEADVSEKQRRHDRTMDWLRAPGQWIKAAVIGSVGVTGFLLILGIILAINDGEISEILTPITAVFDAVAFVVWFLTTYGVLLLVAGTVVGVGYLYQQGRTHGDMPQWLAKPVDGDTMDELPDENTILNALKNLNIPGFNRAVKEGWRVKFITPPHVDGKGWRAQVALPPACPVEEIVKRKTTLAHNLVRYPREVWPTEPQPSMLDLWVAKPGALSGPVDPWPLLADLDNATADYFTGVPVGVTLKGDVVRGRLFEANYALGGMMGSGKSTLAINLVLGAMLDPVVDIDVVVMAENTDYDPMKPRLRTLTTGAGDETVDACLNLLYELYDDLSVRGKALKEHATDRAVTRALAEKDGRLRPRVVVIDECQNLFMGKDGKKAIEVASKLMSTARKYAITLIFLTPEPSKDALPRKITSVASNKACFAIGDQMANDAVLGTGSYKAGISAVGLTPKTDEGPGDVGTCMARGFTAKPGLLRSFYVSPKDAHAVTKRAMVLREQTALPAGPDAPAPAGPVDHLANISGVLGTEARMRTQEVLQRLTERDRGTYGEWSFADLAGALPESAKPYKTGGHMQVSAARVRDAIAERDEDGEFDGDETEGTD</sequence>
<protein>
    <submittedName>
        <fullName evidence="3">Zonular occludens toxin domain-containing protein</fullName>
    </submittedName>
</protein>
<feature type="domain" description="Zona occludens toxin N-terminal" evidence="2">
    <location>
        <begin position="389"/>
        <end position="534"/>
    </location>
</feature>
<feature type="transmembrane region" description="Helical" evidence="1">
    <location>
        <begin position="155"/>
        <end position="177"/>
    </location>
</feature>
<dbReference type="RefSeq" id="WP_285457731.1">
    <property type="nucleotide sequence ID" value="NZ_CP127173.1"/>
</dbReference>
<accession>A0ABY8XX34</accession>
<reference evidence="3 4" key="1">
    <citation type="submission" date="2023-06" db="EMBL/GenBank/DDBJ databases">
        <authorList>
            <person name="Oyuntsetseg B."/>
            <person name="Kim S.B."/>
        </authorList>
    </citation>
    <scope>NUCLEOTIDE SEQUENCE [LARGE SCALE GENOMIC DNA]</scope>
    <source>
        <strain evidence="3 4">2-2</strain>
    </source>
</reference>
<dbReference type="Gene3D" id="3.40.50.300">
    <property type="entry name" value="P-loop containing nucleotide triphosphate hydrolases"/>
    <property type="match status" value="1"/>
</dbReference>
<dbReference type="EMBL" id="CP127173">
    <property type="protein sequence ID" value="WIV60167.1"/>
    <property type="molecule type" value="Genomic_DNA"/>
</dbReference>
<dbReference type="SUPFAM" id="SSF52540">
    <property type="entry name" value="P-loop containing nucleoside triphosphate hydrolases"/>
    <property type="match status" value="1"/>
</dbReference>
<evidence type="ECO:0000256" key="1">
    <source>
        <dbReference type="SAM" id="Phobius"/>
    </source>
</evidence>
<dbReference type="Proteomes" id="UP001227101">
    <property type="component" value="Chromosome"/>
</dbReference>
<organism evidence="3 4">
    <name type="scientific">Amycolatopsis nalaikhensis</name>
    <dbReference type="NCBI Taxonomy" id="715472"/>
    <lineage>
        <taxon>Bacteria</taxon>
        <taxon>Bacillati</taxon>
        <taxon>Actinomycetota</taxon>
        <taxon>Actinomycetes</taxon>
        <taxon>Pseudonocardiales</taxon>
        <taxon>Pseudonocardiaceae</taxon>
        <taxon>Amycolatopsis</taxon>
    </lineage>
</organism>
<proteinExistence type="predicted"/>
<keyword evidence="1" id="KW-1133">Transmembrane helix</keyword>
<evidence type="ECO:0000313" key="3">
    <source>
        <dbReference type="EMBL" id="WIV60167.1"/>
    </source>
</evidence>
<feature type="transmembrane region" description="Helical" evidence="1">
    <location>
        <begin position="197"/>
        <end position="222"/>
    </location>
</feature>
<evidence type="ECO:0000259" key="2">
    <source>
        <dbReference type="Pfam" id="PF05707"/>
    </source>
</evidence>
<dbReference type="InterPro" id="IPR008900">
    <property type="entry name" value="Zot_N"/>
</dbReference>